<dbReference type="CDD" id="cd01399">
    <property type="entry name" value="GlcN6P_deaminase"/>
    <property type="match status" value="1"/>
</dbReference>
<dbReference type="GO" id="GO:0042802">
    <property type="term" value="F:identical protein binding"/>
    <property type="evidence" value="ECO:0007669"/>
    <property type="project" value="TreeGrafter"/>
</dbReference>
<dbReference type="GO" id="GO:0006046">
    <property type="term" value="P:N-acetylglucosamine catabolic process"/>
    <property type="evidence" value="ECO:0007669"/>
    <property type="project" value="TreeGrafter"/>
</dbReference>
<dbReference type="SUPFAM" id="SSF100950">
    <property type="entry name" value="NagB/RpiA/CoA transferase-like"/>
    <property type="match status" value="1"/>
</dbReference>
<dbReference type="Proteomes" id="UP000287352">
    <property type="component" value="Unassembled WGS sequence"/>
</dbReference>
<keyword evidence="2" id="KW-0119">Carbohydrate metabolism</keyword>
<dbReference type="Pfam" id="PF01182">
    <property type="entry name" value="Glucosamine_iso"/>
    <property type="match status" value="1"/>
</dbReference>
<evidence type="ECO:0000256" key="1">
    <source>
        <dbReference type="ARBA" id="ARBA00022801"/>
    </source>
</evidence>
<dbReference type="EMBL" id="BIFR01000001">
    <property type="protein sequence ID" value="GCE13862.1"/>
    <property type="molecule type" value="Genomic_DNA"/>
</dbReference>
<dbReference type="GO" id="GO:0019262">
    <property type="term" value="P:N-acetylneuraminate catabolic process"/>
    <property type="evidence" value="ECO:0007669"/>
    <property type="project" value="TreeGrafter"/>
</dbReference>
<name>A0A402A429_9CHLR</name>
<dbReference type="OrthoDB" id="9791139at2"/>
<dbReference type="GO" id="GO:0004342">
    <property type="term" value="F:glucosamine-6-phosphate deaminase activity"/>
    <property type="evidence" value="ECO:0007669"/>
    <property type="project" value="InterPro"/>
</dbReference>
<keyword evidence="1" id="KW-0378">Hydrolase</keyword>
<proteinExistence type="predicted"/>
<dbReference type="PANTHER" id="PTHR11280:SF5">
    <property type="entry name" value="GLUCOSAMINE-6-PHOSPHATE ISOMERASE"/>
    <property type="match status" value="1"/>
</dbReference>
<dbReference type="GO" id="GO:0005737">
    <property type="term" value="C:cytoplasm"/>
    <property type="evidence" value="ECO:0007669"/>
    <property type="project" value="TreeGrafter"/>
</dbReference>
<sequence length="241" mass="26127">MELLVSDNYATMSLAAARLIAEAFTAKPDSSVIIAVGNTPLGAYKELAYFYQQGQIKTSQLRPFQLDEYLAIPPDDYRSLFGWVKRDFLDPLEITASRCVRLPGEASDPDQVCRDYDNQLQLAGGADIAILGLGPNGHLGFNEPLADANAPTRVVSLTPESLKSNATYWGGIEQVPQQALTCGMRQLLAAKQIFLLVSGEHKQEILHQTVAGPITPAVPSSFLQQAANVVVLSDKAAWPQT</sequence>
<dbReference type="RefSeq" id="WP_126581355.1">
    <property type="nucleotide sequence ID" value="NZ_BIFR01000001.1"/>
</dbReference>
<evidence type="ECO:0000259" key="3">
    <source>
        <dbReference type="Pfam" id="PF01182"/>
    </source>
</evidence>
<accession>A0A402A429</accession>
<dbReference type="InterPro" id="IPR037171">
    <property type="entry name" value="NagB/RpiA_transferase-like"/>
</dbReference>
<dbReference type="PANTHER" id="PTHR11280">
    <property type="entry name" value="GLUCOSAMINE-6-PHOSPHATE ISOMERASE"/>
    <property type="match status" value="1"/>
</dbReference>
<comment type="caution">
    <text evidence="4">The sequence shown here is derived from an EMBL/GenBank/DDBJ whole genome shotgun (WGS) entry which is preliminary data.</text>
</comment>
<evidence type="ECO:0000313" key="5">
    <source>
        <dbReference type="Proteomes" id="UP000287352"/>
    </source>
</evidence>
<evidence type="ECO:0000313" key="4">
    <source>
        <dbReference type="EMBL" id="GCE13862.1"/>
    </source>
</evidence>
<dbReference type="GO" id="GO:0006043">
    <property type="term" value="P:glucosamine catabolic process"/>
    <property type="evidence" value="ECO:0007669"/>
    <property type="project" value="TreeGrafter"/>
</dbReference>
<dbReference type="AlphaFoldDB" id="A0A402A429"/>
<protein>
    <submittedName>
        <fullName evidence="4">Glucosamine-6-phosphate deaminase</fullName>
    </submittedName>
</protein>
<dbReference type="Gene3D" id="3.40.50.1360">
    <property type="match status" value="1"/>
</dbReference>
<evidence type="ECO:0000256" key="2">
    <source>
        <dbReference type="ARBA" id="ARBA00023277"/>
    </source>
</evidence>
<organism evidence="4 5">
    <name type="scientific">Tengunoibacter tsumagoiensis</name>
    <dbReference type="NCBI Taxonomy" id="2014871"/>
    <lineage>
        <taxon>Bacteria</taxon>
        <taxon>Bacillati</taxon>
        <taxon>Chloroflexota</taxon>
        <taxon>Ktedonobacteria</taxon>
        <taxon>Ktedonobacterales</taxon>
        <taxon>Dictyobacteraceae</taxon>
        <taxon>Tengunoibacter</taxon>
    </lineage>
</organism>
<keyword evidence="5" id="KW-1185">Reference proteome</keyword>
<reference evidence="5" key="1">
    <citation type="submission" date="2018-12" db="EMBL/GenBank/DDBJ databases">
        <title>Tengunoibacter tsumagoiensis gen. nov., sp. nov., Dictyobacter kobayashii sp. nov., D. alpinus sp. nov., and D. joshuensis sp. nov. and description of Dictyobacteraceae fam. nov. within the order Ktedonobacterales isolated from Tengu-no-mugimeshi.</title>
        <authorList>
            <person name="Wang C.M."/>
            <person name="Zheng Y."/>
            <person name="Sakai Y."/>
            <person name="Toyoda A."/>
            <person name="Minakuchi Y."/>
            <person name="Abe K."/>
            <person name="Yokota A."/>
            <person name="Yabe S."/>
        </authorList>
    </citation>
    <scope>NUCLEOTIDE SEQUENCE [LARGE SCALE GENOMIC DNA]</scope>
    <source>
        <strain evidence="5">Uno3</strain>
    </source>
</reference>
<dbReference type="GO" id="GO:0005975">
    <property type="term" value="P:carbohydrate metabolic process"/>
    <property type="evidence" value="ECO:0007669"/>
    <property type="project" value="InterPro"/>
</dbReference>
<gene>
    <name evidence="4" type="primary">nagB</name>
    <name evidence="4" type="ORF">KTT_37210</name>
</gene>
<dbReference type="InterPro" id="IPR004547">
    <property type="entry name" value="Glucosamine6P_isomerase"/>
</dbReference>
<feature type="domain" description="Glucosamine/galactosamine-6-phosphate isomerase" evidence="3">
    <location>
        <begin position="15"/>
        <end position="227"/>
    </location>
</feature>
<dbReference type="InterPro" id="IPR006148">
    <property type="entry name" value="Glc/Gal-6P_isomerase"/>
</dbReference>